<dbReference type="Pfam" id="PF01695">
    <property type="entry name" value="IstB_IS21"/>
    <property type="match status" value="1"/>
</dbReference>
<keyword evidence="2" id="KW-0547">Nucleotide-binding</keyword>
<evidence type="ECO:0000259" key="1">
    <source>
        <dbReference type="Pfam" id="PF01695"/>
    </source>
</evidence>
<dbReference type="RefSeq" id="WP_344747719.1">
    <property type="nucleotide sequence ID" value="NZ_BAAAWW010000136.1"/>
</dbReference>
<protein>
    <submittedName>
        <fullName evidence="2">ATP-binding protein</fullName>
    </submittedName>
</protein>
<evidence type="ECO:0000313" key="3">
    <source>
        <dbReference type="Proteomes" id="UP001589610"/>
    </source>
</evidence>
<reference evidence="2 3" key="1">
    <citation type="submission" date="2024-09" db="EMBL/GenBank/DDBJ databases">
        <authorList>
            <person name="Sun Q."/>
            <person name="Mori K."/>
        </authorList>
    </citation>
    <scope>NUCLEOTIDE SEQUENCE [LARGE SCALE GENOMIC DNA]</scope>
    <source>
        <strain evidence="2 3">JCM 3028</strain>
    </source>
</reference>
<dbReference type="InterPro" id="IPR002611">
    <property type="entry name" value="IstB_ATP-bd"/>
</dbReference>
<dbReference type="Gene3D" id="3.40.50.300">
    <property type="entry name" value="P-loop containing nucleotide triphosphate hydrolases"/>
    <property type="match status" value="1"/>
</dbReference>
<dbReference type="Proteomes" id="UP001589610">
    <property type="component" value="Unassembled WGS sequence"/>
</dbReference>
<keyword evidence="3" id="KW-1185">Reference proteome</keyword>
<accession>A0ABV5TQ69</accession>
<comment type="caution">
    <text evidence="2">The sequence shown here is derived from an EMBL/GenBank/DDBJ whole genome shotgun (WGS) entry which is preliminary data.</text>
</comment>
<sequence length="188" mass="21285">MNSDDENNIAEWRAERLRQRVADFQARRPILLRDAGQLNDEVAEWGSRLFDNTARMLVITGDTGTAKTWNVWEVLERAIKVGYAGEIMFLTSAEWQDIIGPPRDLERLRKMRTVNVLVVDDLGSFRINDWQRDLLGPVIDERWNNGLPTAITSNMDDFDAALGERLTSRLGDGAIVAMLEGADLRAGR</sequence>
<name>A0ABV5TQ69_9ACTN</name>
<keyword evidence="2" id="KW-0067">ATP-binding</keyword>
<proteinExistence type="predicted"/>
<dbReference type="GO" id="GO:0005524">
    <property type="term" value="F:ATP binding"/>
    <property type="evidence" value="ECO:0007669"/>
    <property type="project" value="UniProtKB-KW"/>
</dbReference>
<dbReference type="EMBL" id="JBHMBS010000031">
    <property type="protein sequence ID" value="MFB9681274.1"/>
    <property type="molecule type" value="Genomic_DNA"/>
</dbReference>
<dbReference type="InterPro" id="IPR027417">
    <property type="entry name" value="P-loop_NTPase"/>
</dbReference>
<evidence type="ECO:0000313" key="2">
    <source>
        <dbReference type="EMBL" id="MFB9681274.1"/>
    </source>
</evidence>
<feature type="domain" description="IstB-like ATP-binding" evidence="1">
    <location>
        <begin position="42"/>
        <end position="160"/>
    </location>
</feature>
<gene>
    <name evidence="2" type="ORF">ACFFRH_37840</name>
</gene>
<organism evidence="2 3">
    <name type="scientific">Streptosporangium vulgare</name>
    <dbReference type="NCBI Taxonomy" id="46190"/>
    <lineage>
        <taxon>Bacteria</taxon>
        <taxon>Bacillati</taxon>
        <taxon>Actinomycetota</taxon>
        <taxon>Actinomycetes</taxon>
        <taxon>Streptosporangiales</taxon>
        <taxon>Streptosporangiaceae</taxon>
        <taxon>Streptosporangium</taxon>
    </lineage>
</organism>
<dbReference type="SUPFAM" id="SSF52540">
    <property type="entry name" value="P-loop containing nucleoside triphosphate hydrolases"/>
    <property type="match status" value="1"/>
</dbReference>